<dbReference type="Gene3D" id="4.10.240.10">
    <property type="entry name" value="Zn(2)-C6 fungal-type DNA-binding domain"/>
    <property type="match status" value="1"/>
</dbReference>
<reference evidence="8" key="1">
    <citation type="journal article" date="2021" name="Open Biol.">
        <title>Shared evolutionary footprints suggest mitochondrial oxidative damage underlies multiple complex I losses in fungi.</title>
        <authorList>
            <person name="Schikora-Tamarit M.A."/>
            <person name="Marcet-Houben M."/>
            <person name="Nosek J."/>
            <person name="Gabaldon T."/>
        </authorList>
    </citation>
    <scope>NUCLEOTIDE SEQUENCE</scope>
    <source>
        <strain evidence="8">CBS6341</strain>
    </source>
</reference>
<evidence type="ECO:0000256" key="1">
    <source>
        <dbReference type="ARBA" id="ARBA00004123"/>
    </source>
</evidence>
<proteinExistence type="predicted"/>
<dbReference type="EMBL" id="JAEUBF010000550">
    <property type="protein sequence ID" value="KAH3677111.1"/>
    <property type="molecule type" value="Genomic_DNA"/>
</dbReference>
<keyword evidence="5" id="KW-0539">Nucleus</keyword>
<dbReference type="PROSITE" id="PS00463">
    <property type="entry name" value="ZN2_CY6_FUNGAL_1"/>
    <property type="match status" value="1"/>
</dbReference>
<evidence type="ECO:0000256" key="4">
    <source>
        <dbReference type="ARBA" id="ARBA00023163"/>
    </source>
</evidence>
<reference evidence="8" key="2">
    <citation type="submission" date="2021-01" db="EMBL/GenBank/DDBJ databases">
        <authorList>
            <person name="Schikora-Tamarit M.A."/>
        </authorList>
    </citation>
    <scope>NUCLEOTIDE SEQUENCE</scope>
    <source>
        <strain evidence="8">CBS6341</strain>
    </source>
</reference>
<dbReference type="GO" id="GO:0005634">
    <property type="term" value="C:nucleus"/>
    <property type="evidence" value="ECO:0007669"/>
    <property type="project" value="UniProtKB-SubCell"/>
</dbReference>
<feature type="domain" description="Zn(2)-C6 fungal-type" evidence="7">
    <location>
        <begin position="20"/>
        <end position="50"/>
    </location>
</feature>
<evidence type="ECO:0000259" key="7">
    <source>
        <dbReference type="PROSITE" id="PS50048"/>
    </source>
</evidence>
<evidence type="ECO:0000256" key="2">
    <source>
        <dbReference type="ARBA" id="ARBA00023015"/>
    </source>
</evidence>
<protein>
    <recommendedName>
        <fullName evidence="7">Zn(2)-C6 fungal-type domain-containing protein</fullName>
    </recommendedName>
</protein>
<dbReference type="GO" id="GO:0003677">
    <property type="term" value="F:DNA binding"/>
    <property type="evidence" value="ECO:0007669"/>
    <property type="project" value="UniProtKB-KW"/>
</dbReference>
<dbReference type="OrthoDB" id="5600212at2759"/>
<evidence type="ECO:0000256" key="3">
    <source>
        <dbReference type="ARBA" id="ARBA00023125"/>
    </source>
</evidence>
<keyword evidence="9" id="KW-1185">Reference proteome</keyword>
<dbReference type="InterPro" id="IPR050987">
    <property type="entry name" value="AtrR-like"/>
</dbReference>
<gene>
    <name evidence="8" type="ORF">WICMUC_001866</name>
</gene>
<dbReference type="Pfam" id="PF00172">
    <property type="entry name" value="Zn_clus"/>
    <property type="match status" value="1"/>
</dbReference>
<dbReference type="SUPFAM" id="SSF57701">
    <property type="entry name" value="Zn2/Cys6 DNA-binding domain"/>
    <property type="match status" value="1"/>
</dbReference>
<comment type="caution">
    <text evidence="8">The sequence shown here is derived from an EMBL/GenBank/DDBJ whole genome shotgun (WGS) entry which is preliminary data.</text>
</comment>
<dbReference type="SMART" id="SM00066">
    <property type="entry name" value="GAL4"/>
    <property type="match status" value="1"/>
</dbReference>
<evidence type="ECO:0000313" key="9">
    <source>
        <dbReference type="Proteomes" id="UP000769528"/>
    </source>
</evidence>
<dbReference type="PROSITE" id="PS50048">
    <property type="entry name" value="ZN2_CY6_FUNGAL_2"/>
    <property type="match status" value="1"/>
</dbReference>
<dbReference type="GO" id="GO:0000981">
    <property type="term" value="F:DNA-binding transcription factor activity, RNA polymerase II-specific"/>
    <property type="evidence" value="ECO:0007669"/>
    <property type="project" value="InterPro"/>
</dbReference>
<dbReference type="GO" id="GO:0045944">
    <property type="term" value="P:positive regulation of transcription by RNA polymerase II"/>
    <property type="evidence" value="ECO:0007669"/>
    <property type="project" value="UniProtKB-ARBA"/>
</dbReference>
<dbReference type="InterPro" id="IPR001138">
    <property type="entry name" value="Zn2Cys6_DnaBD"/>
</dbReference>
<sequence>MPVLSAASANNGTRKRISKACNYCRQRKIKCDGNPLGCQNCKNHSMGCVYSKTTRKKRSKVISKEKDKKLTVQDLEKRIDAMDDRFFQLNDKLNKIMKLLNNEQDKPPPLKESKEHDSKDPQLELSPFSSIAESEYSNPEISPVNSNEIEDKETYETYGSNSPSSTESHYSISERNSNNSLIFEMGNLQSNLFKAEPINNGDIYSMAEQFNIGNIQPHANGGVEYGLGLSFSEQYQGVNVINGG</sequence>
<name>A0A9P8PRV2_9ASCO</name>
<dbReference type="Proteomes" id="UP000769528">
    <property type="component" value="Unassembled WGS sequence"/>
</dbReference>
<comment type="subcellular location">
    <subcellularLocation>
        <location evidence="1">Nucleus</location>
    </subcellularLocation>
</comment>
<dbReference type="CDD" id="cd00067">
    <property type="entry name" value="GAL4"/>
    <property type="match status" value="1"/>
</dbReference>
<organism evidence="8 9">
    <name type="scientific">Wickerhamomyces mucosus</name>
    <dbReference type="NCBI Taxonomy" id="1378264"/>
    <lineage>
        <taxon>Eukaryota</taxon>
        <taxon>Fungi</taxon>
        <taxon>Dikarya</taxon>
        <taxon>Ascomycota</taxon>
        <taxon>Saccharomycotina</taxon>
        <taxon>Saccharomycetes</taxon>
        <taxon>Phaffomycetales</taxon>
        <taxon>Wickerhamomycetaceae</taxon>
        <taxon>Wickerhamomyces</taxon>
    </lineage>
</organism>
<evidence type="ECO:0000256" key="5">
    <source>
        <dbReference type="ARBA" id="ARBA00023242"/>
    </source>
</evidence>
<feature type="compositionally biased region" description="Polar residues" evidence="6">
    <location>
        <begin position="127"/>
        <end position="147"/>
    </location>
</feature>
<keyword evidence="3" id="KW-0238">DNA-binding</keyword>
<dbReference type="PANTHER" id="PTHR46910">
    <property type="entry name" value="TRANSCRIPTION FACTOR PDR1"/>
    <property type="match status" value="1"/>
</dbReference>
<dbReference type="InterPro" id="IPR036864">
    <property type="entry name" value="Zn2-C6_fun-type_DNA-bd_sf"/>
</dbReference>
<feature type="region of interest" description="Disordered" evidence="6">
    <location>
        <begin position="102"/>
        <end position="149"/>
    </location>
</feature>
<evidence type="ECO:0000256" key="6">
    <source>
        <dbReference type="SAM" id="MobiDB-lite"/>
    </source>
</evidence>
<keyword evidence="4" id="KW-0804">Transcription</keyword>
<dbReference type="GO" id="GO:0008270">
    <property type="term" value="F:zinc ion binding"/>
    <property type="evidence" value="ECO:0007669"/>
    <property type="project" value="InterPro"/>
</dbReference>
<feature type="compositionally biased region" description="Basic and acidic residues" evidence="6">
    <location>
        <begin position="103"/>
        <end position="122"/>
    </location>
</feature>
<accession>A0A9P8PRV2</accession>
<keyword evidence="2" id="KW-0805">Transcription regulation</keyword>
<dbReference type="PANTHER" id="PTHR46910:SF37">
    <property type="entry name" value="ZN(II)2CYS6 TRANSCRIPTION FACTOR (EUROFUNG)"/>
    <property type="match status" value="1"/>
</dbReference>
<dbReference type="AlphaFoldDB" id="A0A9P8PRV2"/>
<evidence type="ECO:0000313" key="8">
    <source>
        <dbReference type="EMBL" id="KAH3677111.1"/>
    </source>
</evidence>